<dbReference type="InterPro" id="IPR006091">
    <property type="entry name" value="Acyl-CoA_Oxase/DH_mid-dom"/>
</dbReference>
<dbReference type="PANTHER" id="PTHR43884">
    <property type="entry name" value="ACYL-COA DEHYDROGENASE"/>
    <property type="match status" value="1"/>
</dbReference>
<evidence type="ECO:0000256" key="4">
    <source>
        <dbReference type="ARBA" id="ARBA00022827"/>
    </source>
</evidence>
<dbReference type="InterPro" id="IPR009075">
    <property type="entry name" value="AcylCo_DH/oxidase_C"/>
</dbReference>
<evidence type="ECO:0000256" key="2">
    <source>
        <dbReference type="ARBA" id="ARBA00009347"/>
    </source>
</evidence>
<feature type="domain" description="Acyl-CoA dehydrogenase/oxidase N-terminal" evidence="8">
    <location>
        <begin position="40"/>
        <end position="126"/>
    </location>
</feature>
<keyword evidence="3 5" id="KW-0285">Flavoprotein</keyword>
<feature type="domain" description="Acyl-CoA oxidase/dehydrogenase middle" evidence="7">
    <location>
        <begin position="130"/>
        <end position="222"/>
    </location>
</feature>
<dbReference type="InterPro" id="IPR013786">
    <property type="entry name" value="AcylCoA_DH/ox_N"/>
</dbReference>
<dbReference type="Gene3D" id="2.40.110.10">
    <property type="entry name" value="Butyryl-CoA Dehydrogenase, subunit A, domain 2"/>
    <property type="match status" value="1"/>
</dbReference>
<dbReference type="EMBL" id="CP086322">
    <property type="protein sequence ID" value="UQA92491.1"/>
    <property type="molecule type" value="Genomic_DNA"/>
</dbReference>
<dbReference type="Gene3D" id="1.20.140.10">
    <property type="entry name" value="Butyryl-CoA Dehydrogenase, subunit A, domain 3"/>
    <property type="match status" value="1"/>
</dbReference>
<dbReference type="Proteomes" id="UP000830115">
    <property type="component" value="Chromosome"/>
</dbReference>
<reference evidence="9" key="1">
    <citation type="submission" date="2021-10" db="EMBL/GenBank/DDBJ databases">
        <title>Streptomyces nigrumlapis sp.nov.,an antimicrobial producing actinobacterium isolated from Black Gobi rocks.</title>
        <authorList>
            <person name="Wen Y."/>
            <person name="Zhang W."/>
            <person name="Liu X.G."/>
        </authorList>
    </citation>
    <scope>NUCLEOTIDE SEQUENCE</scope>
    <source>
        <strain evidence="9">ST13-2-2</strain>
    </source>
</reference>
<dbReference type="InterPro" id="IPR036250">
    <property type="entry name" value="AcylCo_DH-like_C"/>
</dbReference>
<dbReference type="CDD" id="cd00567">
    <property type="entry name" value="ACAD"/>
    <property type="match status" value="1"/>
</dbReference>
<dbReference type="Pfam" id="PF00441">
    <property type="entry name" value="Acyl-CoA_dh_1"/>
    <property type="match status" value="1"/>
</dbReference>
<protein>
    <submittedName>
        <fullName evidence="9">Acyl-CoA dehydrogenase</fullName>
    </submittedName>
</protein>
<name>A0ABY4M801_9ACTN</name>
<dbReference type="SUPFAM" id="SSF56645">
    <property type="entry name" value="Acyl-CoA dehydrogenase NM domain-like"/>
    <property type="match status" value="1"/>
</dbReference>
<keyword evidence="5" id="KW-0560">Oxidoreductase</keyword>
<accession>A0ABY4M801</accession>
<evidence type="ECO:0000256" key="5">
    <source>
        <dbReference type="RuleBase" id="RU362125"/>
    </source>
</evidence>
<dbReference type="SUPFAM" id="SSF47203">
    <property type="entry name" value="Acyl-CoA dehydrogenase C-terminal domain-like"/>
    <property type="match status" value="1"/>
</dbReference>
<proteinExistence type="inferred from homology"/>
<evidence type="ECO:0000256" key="1">
    <source>
        <dbReference type="ARBA" id="ARBA00001974"/>
    </source>
</evidence>
<keyword evidence="4 5" id="KW-0274">FAD</keyword>
<comment type="similarity">
    <text evidence="2 5">Belongs to the acyl-CoA dehydrogenase family.</text>
</comment>
<evidence type="ECO:0000259" key="8">
    <source>
        <dbReference type="Pfam" id="PF02771"/>
    </source>
</evidence>
<evidence type="ECO:0000313" key="9">
    <source>
        <dbReference type="EMBL" id="UQA92491.1"/>
    </source>
</evidence>
<dbReference type="Pfam" id="PF02771">
    <property type="entry name" value="Acyl-CoA_dh_N"/>
    <property type="match status" value="1"/>
</dbReference>
<dbReference type="Gene3D" id="1.10.540.10">
    <property type="entry name" value="Acyl-CoA dehydrogenase/oxidase, N-terminal domain"/>
    <property type="match status" value="1"/>
</dbReference>
<dbReference type="InterPro" id="IPR009100">
    <property type="entry name" value="AcylCoA_DH/oxidase_NM_dom_sf"/>
</dbReference>
<feature type="domain" description="Acyl-CoA dehydrogenase/oxidase C-terminal" evidence="6">
    <location>
        <begin position="236"/>
        <end position="389"/>
    </location>
</feature>
<dbReference type="PANTHER" id="PTHR43884:SF19">
    <property type="entry name" value="ACYL-COA DEHYDROGENASE FADE4-RELATED"/>
    <property type="match status" value="1"/>
</dbReference>
<keyword evidence="10" id="KW-1185">Reference proteome</keyword>
<evidence type="ECO:0000259" key="6">
    <source>
        <dbReference type="Pfam" id="PF00441"/>
    </source>
</evidence>
<evidence type="ECO:0000256" key="3">
    <source>
        <dbReference type="ARBA" id="ARBA00022630"/>
    </source>
</evidence>
<dbReference type="RefSeq" id="WP_248863353.1">
    <property type="nucleotide sequence ID" value="NZ_CP086322.1"/>
</dbReference>
<gene>
    <name evidence="9" type="ORF">K9S39_12180</name>
</gene>
<dbReference type="InterPro" id="IPR046373">
    <property type="entry name" value="Acyl-CoA_Oxase/DH_mid-dom_sf"/>
</dbReference>
<organism evidence="9 10">
    <name type="scientific">Streptomyces halobius</name>
    <dbReference type="NCBI Taxonomy" id="2879846"/>
    <lineage>
        <taxon>Bacteria</taxon>
        <taxon>Bacillati</taxon>
        <taxon>Actinomycetota</taxon>
        <taxon>Actinomycetes</taxon>
        <taxon>Kitasatosporales</taxon>
        <taxon>Streptomycetaceae</taxon>
        <taxon>Streptomyces</taxon>
    </lineage>
</organism>
<evidence type="ECO:0000313" key="10">
    <source>
        <dbReference type="Proteomes" id="UP000830115"/>
    </source>
</evidence>
<evidence type="ECO:0000259" key="7">
    <source>
        <dbReference type="Pfam" id="PF02770"/>
    </source>
</evidence>
<dbReference type="Pfam" id="PF02770">
    <property type="entry name" value="Acyl-CoA_dh_M"/>
    <property type="match status" value="1"/>
</dbReference>
<comment type="cofactor">
    <cofactor evidence="1 5">
        <name>FAD</name>
        <dbReference type="ChEBI" id="CHEBI:57692"/>
    </cofactor>
</comment>
<dbReference type="InterPro" id="IPR037069">
    <property type="entry name" value="AcylCoA_DH/ox_N_sf"/>
</dbReference>
<sequence>MSRAVSPVLNSAHEAAEDLDVFLGDPRNPEGPFSYRAMVEAEERNENPAGTLEAMREFGFEKFLVPEELGGRLHALDELFFICRTLSRRNLTVAVRYGSALLGANPVWLWGRDEQKKEVAQAILDGSLTCFGVSEADHGSDLRACEAHADKEGDDYLLTAEKWPVGNATRGRFVTTFAKTSAAGFSLLLVDKEALDPASWSTLPFVKTVGLRGHDLSGVSFEGSRLPQSAVLGREGTGLVQVLKALQITRTAISALSVGTMDATLRIALQYSRERNLYGSCIYNLPVIREHLVNGHIDLMISECVAVPVTKALSIAPDRMSLWSSVVKYFVPVMAEKTVASMAVVLGARSYLREGVADGVFQKLQRDHAIASIFEGTTHVNLHTIADQLPYVLKHGVGVAAQAAAEQDAERAETLARLFSLTDAAPRWEPRGMDLQLTNEGLDEITHGWDAAVQQVEKLAQDVASDTAVHAIAAILRDIDRVRARHHADIAGAQDRDGRSAQALTEAERHCVFHAMASCLYTWLTNRDTRGAAFADGGWLLLCLQRLAQQIRLPAELSEEHLPAVEEHMFTCLEEGETFSLLSLARPE</sequence>